<dbReference type="GO" id="GO:0007165">
    <property type="term" value="P:signal transduction"/>
    <property type="evidence" value="ECO:0007669"/>
    <property type="project" value="TreeGrafter"/>
</dbReference>
<dbReference type="SMART" id="SM00228">
    <property type="entry name" value="PDZ"/>
    <property type="match status" value="1"/>
</dbReference>
<keyword evidence="9" id="KW-1185">Reference proteome</keyword>
<dbReference type="InterPro" id="IPR004447">
    <property type="entry name" value="Peptidase_S41A"/>
</dbReference>
<dbReference type="PANTHER" id="PTHR32060:SF22">
    <property type="entry name" value="CARBOXYL-TERMINAL-PROCESSING PEPTIDASE 3, CHLOROPLASTIC"/>
    <property type="match status" value="1"/>
</dbReference>
<dbReference type="GO" id="GO:0008236">
    <property type="term" value="F:serine-type peptidase activity"/>
    <property type="evidence" value="ECO:0007669"/>
    <property type="project" value="UniProtKB-KW"/>
</dbReference>
<dbReference type="InterPro" id="IPR040573">
    <property type="entry name" value="TSP_N"/>
</dbReference>
<evidence type="ECO:0000313" key="8">
    <source>
        <dbReference type="EMBL" id="RAU19810.1"/>
    </source>
</evidence>
<dbReference type="Pfam" id="PF00595">
    <property type="entry name" value="PDZ"/>
    <property type="match status" value="1"/>
</dbReference>
<dbReference type="InterPro" id="IPR036034">
    <property type="entry name" value="PDZ_sf"/>
</dbReference>
<dbReference type="Pfam" id="PF03572">
    <property type="entry name" value="Peptidase_S41"/>
    <property type="match status" value="1"/>
</dbReference>
<organism evidence="8 9">
    <name type="scientific">Nitrincola tibetensis</name>
    <dbReference type="NCBI Taxonomy" id="2219697"/>
    <lineage>
        <taxon>Bacteria</taxon>
        <taxon>Pseudomonadati</taxon>
        <taxon>Pseudomonadota</taxon>
        <taxon>Gammaproteobacteria</taxon>
        <taxon>Oceanospirillales</taxon>
        <taxon>Oceanospirillaceae</taxon>
        <taxon>Nitrincola</taxon>
    </lineage>
</organism>
<dbReference type="CDD" id="cd07560">
    <property type="entry name" value="Peptidase_S41_CPP"/>
    <property type="match status" value="1"/>
</dbReference>
<evidence type="ECO:0000259" key="7">
    <source>
        <dbReference type="PROSITE" id="PS50106"/>
    </source>
</evidence>
<dbReference type="SMART" id="SM00245">
    <property type="entry name" value="TSPc"/>
    <property type="match status" value="1"/>
</dbReference>
<dbReference type="NCBIfam" id="TIGR00225">
    <property type="entry name" value="prc"/>
    <property type="match status" value="1"/>
</dbReference>
<dbReference type="GO" id="GO:0006508">
    <property type="term" value="P:proteolysis"/>
    <property type="evidence" value="ECO:0007669"/>
    <property type="project" value="UniProtKB-KW"/>
</dbReference>
<comment type="similarity">
    <text evidence="1 5">Belongs to the peptidase S41A family.</text>
</comment>
<dbReference type="AlphaFoldDB" id="A0A364NS20"/>
<dbReference type="Proteomes" id="UP000250744">
    <property type="component" value="Unassembled WGS sequence"/>
</dbReference>
<dbReference type="SUPFAM" id="SSF50156">
    <property type="entry name" value="PDZ domain-like"/>
    <property type="match status" value="1"/>
</dbReference>
<dbReference type="Pfam" id="PF11818">
    <property type="entry name" value="DUF3340"/>
    <property type="match status" value="1"/>
</dbReference>
<dbReference type="CDD" id="cd06782">
    <property type="entry name" value="cpPDZ_CPP-like"/>
    <property type="match status" value="1"/>
</dbReference>
<dbReference type="Pfam" id="PF17804">
    <property type="entry name" value="TSP_NTD"/>
    <property type="match status" value="1"/>
</dbReference>
<proteinExistence type="inferred from homology"/>
<sequence>MTRRLKHPILLSLLFGLLLLINTAHARFNPQPEHEQALRDVISALQQNHYSGKQLDPELSSNILDRYFKDLDPSRIYFYDEDIAMFEPIRYTLGLEIYEGKSQTGFDIYNLFHKRNLDRIDFLLSLLSDDQHIFDFNNDQELETDRSQAPWVNSTEAMNTLWYDRLKNALISLKLSDQTLGEAKQTLIKRYESQRARLEQTNHEDVFERFANAIAHEFDPHSQYLSPRNQENFQINMSLSLEGIGAVLQGEDEYTKIVRLVPAGPADKSGQLRPSDLIVGVGQGEDGPIEDVVGWRLDDVVKLIRGPQSSTVRLQIIPADSMDRTARRVVTIIRDKVRLEEQAAQKKVLEIERNNQMFKVGVIEIPAFYIDFSAMQAGDPEYKSTTRDVERLIAQLKQEDDIDALIIDLRNNGGGSLREANELTGLFITRGPTVQIRDASGRVDILGDFDPKVAWSGPLTVMVNRLSASASEIFAGAIQDYNRGIIVGGRTFGKGTVQTLLPLDHGQLKLTHAKFYRISGESTQNKGVVPDIEFPTLFDESQIGESALEGALPWDTVNSVRYGRFPSLTPYISELSHLHLVRSEQNPDFIFMRRHVERSKEQRDQTKVPLNISRVREQRDEIEQWQITTENQRRMAKGEPPIKVLSELDDLLPKDNQGRIINPESESALVESAEITIDFIDLNLRHTAQNNGRVNNSRQ</sequence>
<feature type="domain" description="PDZ" evidence="7">
    <location>
        <begin position="234"/>
        <end position="305"/>
    </location>
</feature>
<accession>A0A364NS20</accession>
<evidence type="ECO:0000256" key="6">
    <source>
        <dbReference type="SAM" id="SignalP"/>
    </source>
</evidence>
<dbReference type="GO" id="GO:0030288">
    <property type="term" value="C:outer membrane-bounded periplasmic space"/>
    <property type="evidence" value="ECO:0007669"/>
    <property type="project" value="TreeGrafter"/>
</dbReference>
<dbReference type="Gene3D" id="2.30.42.10">
    <property type="match status" value="1"/>
</dbReference>
<dbReference type="InterPro" id="IPR029045">
    <property type="entry name" value="ClpP/crotonase-like_dom_sf"/>
</dbReference>
<comment type="caution">
    <text evidence="8">The sequence shown here is derived from an EMBL/GenBank/DDBJ whole genome shotgun (WGS) entry which is preliminary data.</text>
</comment>
<keyword evidence="6" id="KW-0732">Signal</keyword>
<keyword evidence="3 5" id="KW-0378">Hydrolase</keyword>
<dbReference type="PANTHER" id="PTHR32060">
    <property type="entry name" value="TAIL-SPECIFIC PROTEASE"/>
    <property type="match status" value="1"/>
</dbReference>
<dbReference type="InterPro" id="IPR020992">
    <property type="entry name" value="Tail_Prtase_C"/>
</dbReference>
<dbReference type="Gene3D" id="3.90.226.10">
    <property type="entry name" value="2-enoyl-CoA Hydratase, Chain A, domain 1"/>
    <property type="match status" value="1"/>
</dbReference>
<feature type="chain" id="PRO_5016629202" evidence="6">
    <location>
        <begin position="27"/>
        <end position="699"/>
    </location>
</feature>
<evidence type="ECO:0000256" key="5">
    <source>
        <dbReference type="RuleBase" id="RU004404"/>
    </source>
</evidence>
<evidence type="ECO:0000256" key="1">
    <source>
        <dbReference type="ARBA" id="ARBA00009179"/>
    </source>
</evidence>
<dbReference type="InterPro" id="IPR005151">
    <property type="entry name" value="Tail-specific_protease"/>
</dbReference>
<dbReference type="RefSeq" id="WP_112156923.1">
    <property type="nucleotide sequence ID" value="NZ_QKRX01000001.1"/>
</dbReference>
<name>A0A364NS20_9GAMM</name>
<gene>
    <name evidence="8" type="ORF">DN062_01645</name>
</gene>
<feature type="signal peptide" evidence="6">
    <location>
        <begin position="1"/>
        <end position="26"/>
    </location>
</feature>
<dbReference type="GO" id="GO:0004175">
    <property type="term" value="F:endopeptidase activity"/>
    <property type="evidence" value="ECO:0007669"/>
    <property type="project" value="TreeGrafter"/>
</dbReference>
<dbReference type="FunFam" id="3.90.226.10:FF:000090">
    <property type="entry name" value="Tail-specific protease"/>
    <property type="match status" value="1"/>
</dbReference>
<dbReference type="PROSITE" id="PS50106">
    <property type="entry name" value="PDZ"/>
    <property type="match status" value="1"/>
</dbReference>
<keyword evidence="2 5" id="KW-0645">Protease</keyword>
<evidence type="ECO:0000256" key="2">
    <source>
        <dbReference type="ARBA" id="ARBA00022670"/>
    </source>
</evidence>
<dbReference type="SUPFAM" id="SSF52096">
    <property type="entry name" value="ClpP/crotonase"/>
    <property type="match status" value="1"/>
</dbReference>
<evidence type="ECO:0000256" key="4">
    <source>
        <dbReference type="ARBA" id="ARBA00022825"/>
    </source>
</evidence>
<evidence type="ECO:0000256" key="3">
    <source>
        <dbReference type="ARBA" id="ARBA00022801"/>
    </source>
</evidence>
<keyword evidence="4 5" id="KW-0720">Serine protease</keyword>
<dbReference type="InterPro" id="IPR001478">
    <property type="entry name" value="PDZ"/>
</dbReference>
<dbReference type="EMBL" id="QKRX01000001">
    <property type="protein sequence ID" value="RAU19810.1"/>
    <property type="molecule type" value="Genomic_DNA"/>
</dbReference>
<protein>
    <submittedName>
        <fullName evidence="8">Tail-specific protease</fullName>
    </submittedName>
</protein>
<dbReference type="OrthoDB" id="9812068at2"/>
<reference evidence="8 9" key="1">
    <citation type="submission" date="2018-06" db="EMBL/GenBank/DDBJ databases">
        <title>Nitrincola tibetense sp. nov., isolated from Lake XuguoCo on Tibetan Plateau.</title>
        <authorList>
            <person name="Xing P."/>
        </authorList>
    </citation>
    <scope>NUCLEOTIDE SEQUENCE [LARGE SCALE GENOMIC DNA]</scope>
    <source>
        <strain evidence="9">xg18</strain>
    </source>
</reference>
<evidence type="ECO:0000313" key="9">
    <source>
        <dbReference type="Proteomes" id="UP000250744"/>
    </source>
</evidence>